<organism evidence="2 3">
    <name type="scientific">Candidatus Iainarchaeum sp</name>
    <dbReference type="NCBI Taxonomy" id="3101447"/>
    <lineage>
        <taxon>Archaea</taxon>
        <taxon>Candidatus Iainarchaeota</taxon>
        <taxon>Candidatus Iainarchaeia</taxon>
        <taxon>Candidatus Iainarchaeales</taxon>
        <taxon>Candidatus Iainarchaeaceae</taxon>
        <taxon>Candidatus Iainarchaeum</taxon>
    </lineage>
</organism>
<reference evidence="2" key="1">
    <citation type="submission" date="2020-07" db="EMBL/GenBank/DDBJ databases">
        <title>Huge and variable diversity of episymbiotic CPR bacteria and DPANN archaea in groundwater ecosystems.</title>
        <authorList>
            <person name="He C.Y."/>
            <person name="Keren R."/>
            <person name="Whittaker M."/>
            <person name="Farag I.F."/>
            <person name="Doudna J."/>
            <person name="Cate J.H.D."/>
            <person name="Banfield J.F."/>
        </authorList>
    </citation>
    <scope>NUCLEOTIDE SEQUENCE</scope>
    <source>
        <strain evidence="2">NC_groundwater_1296_Ag_S-0.2um_52_80</strain>
    </source>
</reference>
<dbReference type="EMBL" id="JACQPB010000056">
    <property type="protein sequence ID" value="MBI4210984.1"/>
    <property type="molecule type" value="Genomic_DNA"/>
</dbReference>
<dbReference type="Proteomes" id="UP000732298">
    <property type="component" value="Unassembled WGS sequence"/>
</dbReference>
<gene>
    <name evidence="2" type="ORF">HY544_05800</name>
</gene>
<evidence type="ECO:0000256" key="1">
    <source>
        <dbReference type="SAM" id="MobiDB-lite"/>
    </source>
</evidence>
<accession>A0A8T3YKD0</accession>
<protein>
    <submittedName>
        <fullName evidence="2">Uncharacterized protein</fullName>
    </submittedName>
</protein>
<sequence length="150" mass="17466">MQALGFTHPLSKGQRIAVRRQIARHHAELSDRPFIEQRRRKGQERAEQRMEAQLGAQRARSEDNRQKSAREKVFGLAAKQREWEAKERALKRASDYELADMLVQTQSFDPNTQAGRAARKLVGDYYESSYFSDNQRELAIECLKAHFMKT</sequence>
<evidence type="ECO:0000313" key="3">
    <source>
        <dbReference type="Proteomes" id="UP000732298"/>
    </source>
</evidence>
<feature type="compositionally biased region" description="Basic and acidic residues" evidence="1">
    <location>
        <begin position="27"/>
        <end position="50"/>
    </location>
</feature>
<proteinExistence type="predicted"/>
<dbReference type="AlphaFoldDB" id="A0A8T3YKD0"/>
<feature type="region of interest" description="Disordered" evidence="1">
    <location>
        <begin position="27"/>
        <end position="70"/>
    </location>
</feature>
<comment type="caution">
    <text evidence="2">The sequence shown here is derived from an EMBL/GenBank/DDBJ whole genome shotgun (WGS) entry which is preliminary data.</text>
</comment>
<name>A0A8T3YKD0_9ARCH</name>
<evidence type="ECO:0000313" key="2">
    <source>
        <dbReference type="EMBL" id="MBI4210984.1"/>
    </source>
</evidence>
<feature type="compositionally biased region" description="Basic and acidic residues" evidence="1">
    <location>
        <begin position="59"/>
        <end position="70"/>
    </location>
</feature>